<dbReference type="Proteomes" id="UP000034502">
    <property type="component" value="Unassembled WGS sequence"/>
</dbReference>
<dbReference type="EMBL" id="LCNU01000025">
    <property type="protein sequence ID" value="KKU63398.1"/>
    <property type="molecule type" value="Genomic_DNA"/>
</dbReference>
<protein>
    <submittedName>
        <fullName evidence="1">Uncharacterized protein</fullName>
    </submittedName>
</protein>
<reference evidence="1 2" key="1">
    <citation type="journal article" date="2015" name="Nature">
        <title>rRNA introns, odd ribosomes, and small enigmatic genomes across a large radiation of phyla.</title>
        <authorList>
            <person name="Brown C.T."/>
            <person name="Hug L.A."/>
            <person name="Thomas B.C."/>
            <person name="Sharon I."/>
            <person name="Castelle C.J."/>
            <person name="Singh A."/>
            <person name="Wilkins M.J."/>
            <person name="Williams K.H."/>
            <person name="Banfield J.F."/>
        </authorList>
    </citation>
    <scope>NUCLEOTIDE SEQUENCE [LARGE SCALE GENOMIC DNA]</scope>
</reference>
<evidence type="ECO:0000313" key="2">
    <source>
        <dbReference type="Proteomes" id="UP000034502"/>
    </source>
</evidence>
<dbReference type="AlphaFoldDB" id="A0A0G1UB92"/>
<sequence length="160" mass="18418">MSENNTTPDRPDNPNGGTLAEILFSRGYLDSAGYHLEEAIREMTRGAAEQENKEWLGLQRKRYSIEDGFLKEHELSKQEVYKPGLRFTLWEEYMVESIQFIADQDQILSPLSGGKLFNYFCIRGLSSISAKEKYNMSAFSRKQLQFFRLPSMPPRATCTS</sequence>
<comment type="caution">
    <text evidence="1">The sequence shown here is derived from an EMBL/GenBank/DDBJ whole genome shotgun (WGS) entry which is preliminary data.</text>
</comment>
<proteinExistence type="predicted"/>
<name>A0A0G1UB92_9BACT</name>
<organism evidence="1 2">
    <name type="scientific">Candidatus Amesbacteria bacterium GW2011_GWC1_47_15</name>
    <dbReference type="NCBI Taxonomy" id="1618364"/>
    <lineage>
        <taxon>Bacteria</taxon>
        <taxon>Candidatus Amesiibacteriota</taxon>
    </lineage>
</organism>
<gene>
    <name evidence="1" type="ORF">UX86_C0025G0001</name>
</gene>
<evidence type="ECO:0000313" key="1">
    <source>
        <dbReference type="EMBL" id="KKU63398.1"/>
    </source>
</evidence>
<accession>A0A0G1UB92</accession>